<feature type="region of interest" description="Disordered" evidence="1">
    <location>
        <begin position="162"/>
        <end position="182"/>
    </location>
</feature>
<name>A0ABN8SJA6_9CNID</name>
<reference evidence="3 4" key="1">
    <citation type="submission" date="2022-05" db="EMBL/GenBank/DDBJ databases">
        <authorList>
            <consortium name="Genoscope - CEA"/>
            <person name="William W."/>
        </authorList>
    </citation>
    <scope>NUCLEOTIDE SEQUENCE [LARGE SCALE GENOMIC DNA]</scope>
</reference>
<accession>A0ABN8SJA6</accession>
<proteinExistence type="predicted"/>
<keyword evidence="4" id="KW-1185">Reference proteome</keyword>
<evidence type="ECO:0000313" key="4">
    <source>
        <dbReference type="Proteomes" id="UP001159427"/>
    </source>
</evidence>
<dbReference type="PANTHER" id="PTHR24104">
    <property type="entry name" value="E3 UBIQUITIN-PROTEIN LIGASE NHLRC1-RELATED"/>
    <property type="match status" value="1"/>
</dbReference>
<feature type="compositionally biased region" description="Acidic residues" evidence="1">
    <location>
        <begin position="306"/>
        <end position="317"/>
    </location>
</feature>
<keyword evidence="2" id="KW-0472">Membrane</keyword>
<feature type="compositionally biased region" description="Basic residues" evidence="1">
    <location>
        <begin position="290"/>
        <end position="300"/>
    </location>
</feature>
<dbReference type="EMBL" id="CALNXI010002667">
    <property type="protein sequence ID" value="CAH3189843.1"/>
    <property type="molecule type" value="Genomic_DNA"/>
</dbReference>
<dbReference type="InterPro" id="IPR050952">
    <property type="entry name" value="TRIM-NHL_E3_ligases"/>
</dbReference>
<feature type="compositionally biased region" description="Polar residues" evidence="1">
    <location>
        <begin position="171"/>
        <end position="182"/>
    </location>
</feature>
<dbReference type="InterPro" id="IPR011042">
    <property type="entry name" value="6-blade_b-propeller_TolB-like"/>
</dbReference>
<organism evidence="3 4">
    <name type="scientific">Porites evermanni</name>
    <dbReference type="NCBI Taxonomy" id="104178"/>
    <lineage>
        <taxon>Eukaryota</taxon>
        <taxon>Metazoa</taxon>
        <taxon>Cnidaria</taxon>
        <taxon>Anthozoa</taxon>
        <taxon>Hexacorallia</taxon>
        <taxon>Scleractinia</taxon>
        <taxon>Fungiina</taxon>
        <taxon>Poritidae</taxon>
        <taxon>Porites</taxon>
    </lineage>
</organism>
<feature type="compositionally biased region" description="Basic and acidic residues" evidence="1">
    <location>
        <begin position="216"/>
        <end position="250"/>
    </location>
</feature>
<dbReference type="SUPFAM" id="SSF101898">
    <property type="entry name" value="NHL repeat"/>
    <property type="match status" value="1"/>
</dbReference>
<evidence type="ECO:0000256" key="1">
    <source>
        <dbReference type="SAM" id="MobiDB-lite"/>
    </source>
</evidence>
<dbReference type="Proteomes" id="UP001159427">
    <property type="component" value="Unassembled WGS sequence"/>
</dbReference>
<feature type="region of interest" description="Disordered" evidence="1">
    <location>
        <begin position="883"/>
        <end position="906"/>
    </location>
</feature>
<feature type="region of interest" description="Disordered" evidence="1">
    <location>
        <begin position="202"/>
        <end position="321"/>
    </location>
</feature>
<comment type="caution">
    <text evidence="3">The sequence shown here is derived from an EMBL/GenBank/DDBJ whole genome shotgun (WGS) entry which is preliminary data.</text>
</comment>
<dbReference type="PANTHER" id="PTHR24104:SF25">
    <property type="entry name" value="PROTEIN LIN-41"/>
    <property type="match status" value="1"/>
</dbReference>
<sequence>MDDKIYLLVTLKKRIAVEQKMEVQVFNNTAELQHKFLVRNSSVLSLRGRLQLTVSRKKVLMLTANAIDVYELSGEFLGRFGDGVFKDATDISATCDSCITILDQGDSSVYVFTEEGQQLAKFNIGINEDDDYFIAHHPTDEHNPVSVGTDNKESIQRWSPTPLYAGHRHTNLSSTESSVTTDVPIQRKVKLPVILTPLSTENDDRFFSKTNGEGAESAKHDNKDKSNTNNDHSEHAHDVPKPRMTEDERPTQSGTDSKAQHHKPSAHYEITSPGLRWTAHNPRTGPPNEKRKRYKKKKTASQRTDDVEEDTEEDDDRGESRSSVNFAAVGAGIMVFLFIFAGLARLWGMCKKRCLRRKYPDLGWNFNSLTNLSEQLSEEEIIFERTNLNCGMRTSRDSASYKPKPNPPSYQLAATHFDAQSPWTLTDTPTSTPLMAVSGCSEFSGENVCVAVDIPEANPVSEGPTARTIVDLSEPSPVSFVIDAPDVDSCVVVDIPDLSSPDSSFTCSSLSDVFSLFSGTPKSSSSLTSVSSLDMTSAEPEASSLTITELETHCSSPTANSTEALEPKPELNYHHVALATVEPEVVTDAPSSEPSIPLTIEPESSLLTAESQTLLETSPLKYQVTPKLSSSFDLSPSASDKSTRTVCLATESGSSSRESCKTPVAATGDVILTIQDDEDDVVLQAGKKSRAETTTMRLKGEDEKHVARLVESTASDTPGVTIYSSGLTGDVKDNWEVTAENGLRGEVKDLLTKFENVVIDLSGAASEKESDVIEVDEVIIEISDVISDEKDGFMVVENATLEISGLTSSDKNLLKMTMGPNRGGTSTTITLSSEENKLGIEGIGEKKFLPSPAGAGAKCSSSCSKEANDKWNSIYKNRAKLMEKQRKQNEKQKKRKGLKPAAFETNLTPPLGDEHSYCDHKTNPQVGCLCKYCEKHRQKSRGSRFFKFPSFTEIPNSQVTYQRRRRPLSKAFSMSSLITAVFKATIGLLVNKGRDKLAEKLTEGDVTDQKFRGLIIREIDEIKSKLDGLARKDLLASISLFKEGIEMLYEVFESVRSSTEYRTITAQTQAAAETRIDKTNFISLEEMGKLELIALDESATRRLSKVMETSNEARLEAIKAFSNEALELPDRLLAMQYRLMATILRTIDNPTDALAACRVCLAELHQVPAVKECFKVELERGLRLRALFKKDERRQIIYSVCHANRVIHDVMQMCGIRNLWTLPVVDTGKEKVDPLRDGRVVDALMKQGLENCCLQWSFGLVKGQEKPDKLKWPIDIFDISINAKQQFLMVVVDPDLYTCTLEVFDSNGKFVFNFKPKSEDADARVIIWSVATSDMDDNIYLLVNVELKGKKNEKSEVQVFNKAAELQHKFPVRRVWPWHNRLRVTRNKVLMLSDNVVDVHELSGEFVCRFGEELRMRATDITATCDGRVMIVDPRDSCVHLFTEEGQQLAEFHISTHAPLADYFIAHHPVGDHVVFAYERRDLLELAIYTVKGELVRMIQLAEGVLEVHGITVSVDGHIAVAFVGQRPLKGKVVVVV</sequence>
<gene>
    <name evidence="3" type="ORF">PEVE_00019794</name>
</gene>
<keyword evidence="2" id="KW-0812">Transmembrane</keyword>
<feature type="transmembrane region" description="Helical" evidence="2">
    <location>
        <begin position="326"/>
        <end position="348"/>
    </location>
</feature>
<dbReference type="Gene3D" id="2.120.10.30">
    <property type="entry name" value="TolB, C-terminal domain"/>
    <property type="match status" value="2"/>
</dbReference>
<protein>
    <submittedName>
        <fullName evidence="3">Uncharacterized protein</fullName>
    </submittedName>
</protein>
<evidence type="ECO:0000313" key="3">
    <source>
        <dbReference type="EMBL" id="CAH3189843.1"/>
    </source>
</evidence>
<keyword evidence="2" id="KW-1133">Transmembrane helix</keyword>
<evidence type="ECO:0000256" key="2">
    <source>
        <dbReference type="SAM" id="Phobius"/>
    </source>
</evidence>